<proteinExistence type="predicted"/>
<protein>
    <submittedName>
        <fullName evidence="1">Uncharacterized protein</fullName>
    </submittedName>
</protein>
<dbReference type="AlphaFoldDB" id="A0A6C0D1P0"/>
<evidence type="ECO:0000313" key="1">
    <source>
        <dbReference type="EMBL" id="QHT10481.1"/>
    </source>
</evidence>
<name>A0A6C0D1P0_9ZZZZ</name>
<reference evidence="1" key="1">
    <citation type="journal article" date="2020" name="Nature">
        <title>Giant virus diversity and host interactions through global metagenomics.</title>
        <authorList>
            <person name="Schulz F."/>
            <person name="Roux S."/>
            <person name="Paez-Espino D."/>
            <person name="Jungbluth S."/>
            <person name="Walsh D.A."/>
            <person name="Denef V.J."/>
            <person name="McMahon K.D."/>
            <person name="Konstantinidis K.T."/>
            <person name="Eloe-Fadrosh E.A."/>
            <person name="Kyrpides N.C."/>
            <person name="Woyke T."/>
        </authorList>
    </citation>
    <scope>NUCLEOTIDE SEQUENCE</scope>
    <source>
        <strain evidence="1">GVMAG-M-3300023174-107</strain>
    </source>
</reference>
<sequence length="46" mass="5787">MKEHIHNIEQLNKNENVQETVYSILELNMDFGYIYFHYNEFMRDYI</sequence>
<dbReference type="EMBL" id="MN739521">
    <property type="protein sequence ID" value="QHT10481.1"/>
    <property type="molecule type" value="Genomic_DNA"/>
</dbReference>
<accession>A0A6C0D1P0</accession>
<organism evidence="1">
    <name type="scientific">viral metagenome</name>
    <dbReference type="NCBI Taxonomy" id="1070528"/>
    <lineage>
        <taxon>unclassified sequences</taxon>
        <taxon>metagenomes</taxon>
        <taxon>organismal metagenomes</taxon>
    </lineage>
</organism>